<reference evidence="1 2" key="1">
    <citation type="submission" date="2014-01" db="EMBL/GenBank/DDBJ databases">
        <title>Sulfitobacter sp. H3 (MCCC 1A00686) Genome Sequencing.</title>
        <authorList>
            <person name="Lai Q."/>
            <person name="Hong Z."/>
        </authorList>
    </citation>
    <scope>NUCLEOTIDE SEQUENCE [LARGE SCALE GENOMIC DNA]</scope>
    <source>
        <strain evidence="1 2">H3</strain>
    </source>
</reference>
<protein>
    <submittedName>
        <fullName evidence="1">Uncharacterized protein</fullName>
    </submittedName>
</protein>
<dbReference type="AlphaFoldDB" id="A0A073IYH6"/>
<evidence type="ECO:0000313" key="2">
    <source>
        <dbReference type="Proteomes" id="UP000027746"/>
    </source>
</evidence>
<gene>
    <name evidence="1" type="ORF">SUH3_05555</name>
</gene>
<accession>A0A073IYH6</accession>
<sequence>MLRLVVAGPGAVAVRERPDVAPQHRQVHVYYMLFLSHGFERNAFVGGDRFRQTPGSRLTTQDSVIRKATQKLWQHCIEQVLLVM</sequence>
<organism evidence="1 2">
    <name type="scientific">Pseudosulfitobacter pseudonitzschiae</name>
    <dbReference type="NCBI Taxonomy" id="1402135"/>
    <lineage>
        <taxon>Bacteria</taxon>
        <taxon>Pseudomonadati</taxon>
        <taxon>Pseudomonadota</taxon>
        <taxon>Alphaproteobacteria</taxon>
        <taxon>Rhodobacterales</taxon>
        <taxon>Roseobacteraceae</taxon>
        <taxon>Pseudosulfitobacter</taxon>
    </lineage>
</organism>
<evidence type="ECO:0000313" key="1">
    <source>
        <dbReference type="EMBL" id="KEJ94675.1"/>
    </source>
</evidence>
<dbReference type="EMBL" id="JAMD01000011">
    <property type="protein sequence ID" value="KEJ94675.1"/>
    <property type="molecule type" value="Genomic_DNA"/>
</dbReference>
<name>A0A073IYH6_9RHOB</name>
<dbReference type="Proteomes" id="UP000027746">
    <property type="component" value="Unassembled WGS sequence"/>
</dbReference>
<proteinExistence type="predicted"/>
<keyword evidence="2" id="KW-1185">Reference proteome</keyword>
<comment type="caution">
    <text evidence="1">The sequence shown here is derived from an EMBL/GenBank/DDBJ whole genome shotgun (WGS) entry which is preliminary data.</text>
</comment>